<dbReference type="Proteomes" id="UP000323454">
    <property type="component" value="Unassembled WGS sequence"/>
</dbReference>
<keyword evidence="2 8" id="KW-0645">Protease</keyword>
<dbReference type="GO" id="GO:0006508">
    <property type="term" value="P:proteolysis"/>
    <property type="evidence" value="ECO:0007669"/>
    <property type="project" value="UniProtKB-KW"/>
</dbReference>
<comment type="caution">
    <text evidence="8">The sequence shown here is derived from an EMBL/GenBank/DDBJ whole genome shotgun (WGS) entry which is preliminary data.</text>
</comment>
<evidence type="ECO:0000313" key="8">
    <source>
        <dbReference type="EMBL" id="KAA2258553.1"/>
    </source>
</evidence>
<dbReference type="PANTHER" id="PTHR24276:SF98">
    <property type="entry name" value="FI18310P1-RELATED"/>
    <property type="match status" value="1"/>
</dbReference>
<dbReference type="PRINTS" id="PR00722">
    <property type="entry name" value="CHYMOTRYPSIN"/>
</dbReference>
<dbReference type="CDD" id="cd00190">
    <property type="entry name" value="Tryp_SPc"/>
    <property type="match status" value="1"/>
</dbReference>
<keyword evidence="9" id="KW-1185">Reference proteome</keyword>
<keyword evidence="4" id="KW-0720">Serine protease</keyword>
<dbReference type="GO" id="GO:0004252">
    <property type="term" value="F:serine-type endopeptidase activity"/>
    <property type="evidence" value="ECO:0007669"/>
    <property type="project" value="InterPro"/>
</dbReference>
<dbReference type="EMBL" id="VUOB01000041">
    <property type="protein sequence ID" value="KAA2258553.1"/>
    <property type="molecule type" value="Genomic_DNA"/>
</dbReference>
<dbReference type="InterPro" id="IPR043504">
    <property type="entry name" value="Peptidase_S1_PA_chymotrypsin"/>
</dbReference>
<sequence length="255" mass="26128">MSATARRLCRVAAIVLAVALTGLPATLSANAAEDNGPRIVGGTPADIADYPWMLALVSPQGQVFCGAELIAPDVVSTAAHCVQGVNPNNIYVVGGRSDITKLTAGDSVTRVERITINPAYSTPAAGGDEAMLTLRRTLPYRTVPLAHAATDAGLYAAGTVGTVLGWGRTTEGGYNSAQLLKVDVPIRSNAECTTAYPAFNAAQSFCAGVPEGGKDSCQADSGGPFLVNGRLIGLVSYGRGCARPGYPGVYARLGT</sequence>
<protein>
    <submittedName>
        <fullName evidence="8">Serine protease</fullName>
    </submittedName>
</protein>
<dbReference type="RefSeq" id="WP_149851549.1">
    <property type="nucleotide sequence ID" value="NZ_VUOB01000041.1"/>
</dbReference>
<keyword evidence="5" id="KW-1015">Disulfide bond</keyword>
<reference evidence="8 9" key="2">
    <citation type="submission" date="2019-09" db="EMBL/GenBank/DDBJ databases">
        <authorList>
            <person name="Jin C."/>
        </authorList>
    </citation>
    <scope>NUCLEOTIDE SEQUENCE [LARGE SCALE GENOMIC DNA]</scope>
    <source>
        <strain evidence="8 9">AN110305</strain>
    </source>
</reference>
<dbReference type="InterPro" id="IPR001314">
    <property type="entry name" value="Peptidase_S1A"/>
</dbReference>
<evidence type="ECO:0000256" key="4">
    <source>
        <dbReference type="ARBA" id="ARBA00022825"/>
    </source>
</evidence>
<feature type="chain" id="PRO_5022943855" evidence="6">
    <location>
        <begin position="32"/>
        <end position="255"/>
    </location>
</feature>
<dbReference type="FunFam" id="2.40.10.10:FF:000036">
    <property type="entry name" value="Trypsin beta"/>
    <property type="match status" value="1"/>
</dbReference>
<evidence type="ECO:0000256" key="2">
    <source>
        <dbReference type="ARBA" id="ARBA00022670"/>
    </source>
</evidence>
<dbReference type="Pfam" id="PF00089">
    <property type="entry name" value="Trypsin"/>
    <property type="match status" value="1"/>
</dbReference>
<evidence type="ECO:0000256" key="1">
    <source>
        <dbReference type="ARBA" id="ARBA00007664"/>
    </source>
</evidence>
<comment type="similarity">
    <text evidence="1">Belongs to the peptidase S1 family.</text>
</comment>
<organism evidence="8 9">
    <name type="scientific">Solihabitans fulvus</name>
    <dbReference type="NCBI Taxonomy" id="1892852"/>
    <lineage>
        <taxon>Bacteria</taxon>
        <taxon>Bacillati</taxon>
        <taxon>Actinomycetota</taxon>
        <taxon>Actinomycetes</taxon>
        <taxon>Pseudonocardiales</taxon>
        <taxon>Pseudonocardiaceae</taxon>
        <taxon>Solihabitans</taxon>
    </lineage>
</organism>
<dbReference type="SMART" id="SM00020">
    <property type="entry name" value="Tryp_SPc"/>
    <property type="match status" value="1"/>
</dbReference>
<keyword evidence="3" id="KW-0378">Hydrolase</keyword>
<name>A0A5B2X5P3_9PSEU</name>
<proteinExistence type="inferred from homology"/>
<evidence type="ECO:0000256" key="6">
    <source>
        <dbReference type="SAM" id="SignalP"/>
    </source>
</evidence>
<dbReference type="InterPro" id="IPR001254">
    <property type="entry name" value="Trypsin_dom"/>
</dbReference>
<feature type="signal peptide" evidence="6">
    <location>
        <begin position="1"/>
        <end position="31"/>
    </location>
</feature>
<dbReference type="InterPro" id="IPR050430">
    <property type="entry name" value="Peptidase_S1"/>
</dbReference>
<dbReference type="SUPFAM" id="SSF50494">
    <property type="entry name" value="Trypsin-like serine proteases"/>
    <property type="match status" value="1"/>
</dbReference>
<evidence type="ECO:0000256" key="5">
    <source>
        <dbReference type="ARBA" id="ARBA00023157"/>
    </source>
</evidence>
<dbReference type="OrthoDB" id="1496095at2"/>
<feature type="domain" description="Peptidase S1" evidence="7">
    <location>
        <begin position="39"/>
        <end position="255"/>
    </location>
</feature>
<dbReference type="AlphaFoldDB" id="A0A5B2X5P3"/>
<evidence type="ECO:0000256" key="3">
    <source>
        <dbReference type="ARBA" id="ARBA00022801"/>
    </source>
</evidence>
<evidence type="ECO:0000313" key="9">
    <source>
        <dbReference type="Proteomes" id="UP000323454"/>
    </source>
</evidence>
<keyword evidence="6" id="KW-0732">Signal</keyword>
<dbReference type="PROSITE" id="PS50240">
    <property type="entry name" value="TRYPSIN_DOM"/>
    <property type="match status" value="1"/>
</dbReference>
<reference evidence="8 9" key="1">
    <citation type="submission" date="2019-09" db="EMBL/GenBank/DDBJ databases">
        <title>Goodfellowia gen. nov., a new genus of the Pseudonocardineae related to Actinoalloteichus, containing Goodfellowia coeruleoviolacea gen. nov., comb. nov. gen. nov., comb. nov.</title>
        <authorList>
            <person name="Labeda D."/>
        </authorList>
    </citation>
    <scope>NUCLEOTIDE SEQUENCE [LARGE SCALE GENOMIC DNA]</scope>
    <source>
        <strain evidence="8 9">AN110305</strain>
    </source>
</reference>
<accession>A0A5B2X5P3</accession>
<dbReference type="PANTHER" id="PTHR24276">
    <property type="entry name" value="POLYSERASE-RELATED"/>
    <property type="match status" value="1"/>
</dbReference>
<dbReference type="Gene3D" id="2.40.10.10">
    <property type="entry name" value="Trypsin-like serine proteases"/>
    <property type="match status" value="2"/>
</dbReference>
<dbReference type="InterPro" id="IPR009003">
    <property type="entry name" value="Peptidase_S1_PA"/>
</dbReference>
<gene>
    <name evidence="8" type="ORF">F0L68_22090</name>
</gene>
<evidence type="ECO:0000259" key="7">
    <source>
        <dbReference type="PROSITE" id="PS50240"/>
    </source>
</evidence>